<sequence length="2017" mass="226139">MVYFASNPNLSFLLLQIEADPYSNPDPSSYQKWMEAKCLEMNLFSKKESFNSGLEVLRSTPQSFLGSDVPYFPPAVPLRQERTNKNKKSSLPTQHKIKAYTIEWLASECNTLSSKADVDSESFFESVVKILLSPCSDAEIESDLLELIGYDSFEFLAGLISHRSDISQLISQGLQKEPPSYNSKRMKELSSTRPQYGAQVSIMSETEKLDLKKYRKDQRKAKQSNGKEKPDLDPAELRRLREEALRKGPSLSYAPVNQAATVKYPNIYQAGDGNANSLSAFGTKLVLPEGTVRKNGDFYDELIIPITKKAPTRSNEKTITLAMMDSLCKESFKGYASLNRVQSIVYPIAYQTNENMLLCAPTGAGKTDVAMLTILRTLNLHCNPAPLSDNVKELRINRNAFKIVYVAPMKALAAEIVVKLGSRLKWLGIQVKELTGDMQLTKAEIIRTQIIVTTPEKWDVVTRKGTGDTELVQKLKLLIIDEVHLLHDGRGSVIETIVARTLRQVESTQAMIRIVGLSATLPNYLDVAAFLRVSPYSGLFFFDGGFRPVPLEQHFVGVRGKPGSNASNFNLDRACFEKVSSLLRDGHQVMVFVHTRKDTARTAKALLDLAREDGCTSLFVPSEETLEVHTRYARDVAKSRNSELRTLFACSLGIHHAGMLRPDRTLTERMFADGALRVLCCTATLAWGVNLPAYAVVIRGTQVYDPQKGATMDLSILDVLQIFGRAGRPQYESHGEGYILTTGDKLAHYVSAITQQHPIESNFIGSLVDNLCAEICLGTVATLDEAVTWLSYTFLYVRMRRNPMVYGLTWEEAESDPLLGKKRRDLVVAAARTLQDSQMIVFDEATGFLTPKDLGRIASNYYLSANSVDIMNNKMRARMAEADAFAMVSCSKEFENLKVRDEENAELHKMLNEACACPIKDGINSPADKVNVLIQSYISRVPPVTFALVSDTNYIAQNAGRVLRAVFEMALNRNWGPTASVLLSLCKSVERRLWAFENPLCQFPLPEDIRRKLEDLSDHMTIETMRTMSPQELGEMIRFARMGDTLARCVAQFPTLDMDVDLSPITRTVLRLRITITPTFEWDDRVHGRGEGWWLWVEDCNQMELYHSEQFVIKKQGFGEPLVVGLTIPVFEPLPPQIYVRAVSDRWIGAETVVPVSFQHLILPTLAPQHTDLLNLQPLPVSALKDPVLETICRPRFSYFNPLQTQVFHSLYHQQHNLLLGAPTGSGKTVAAELAMWAAFRDQPGSKVVYVAPLKALVRERIADWRKRLAPLMGKTLVELTGDITPDLRTIQRADIIITTPEKWDGISRGWQTRNYVRAVSLVIIDEIHLLGGDRGPILEVIVSRMNYISSHTSRPIRIVGLSTALANATDLAGWLSIKPECLFNFRHSVRPVPLEVYIDGFSGKHYCPRMASMNRPAYKAIRTHSPRQPVIIFVSSRRQTRLTAQDLIAYCGMEENPRQFLHMAEEEVEMLAAGITDESLRMTLSFGIGLHHAGLTEPDRKIVEELFVNSKIQVLVATSTLAWGVNFPAHLVIVKGTEYYDAKTRGYVDYPITDILQMMGRAGRPQFDDSGIARVFVLDKKKGFFKKFLHEPFPVESSLHLSLDDHLNAEVAGGTIKSRQDALDYLSWTYLFQRVRMNPTYYGLEDASETSVNKYLSALVDRSFDELRASACLEAGDFGQITATPLGKICSHYYLLHRTIRGFARLNSDDFVSILKALCNAQEYAEHPVRHNEDLINQDLERLLPHSAAPQAYDSPHAKAFLLIQAHLSRLTLPIPDYITDTGSILDQAIRILQAMADVFSYKGRMASLLQVVEALRSIRQGQWPSDSSLGFLPHLNSEKAQEALARCQPPIRCLADLLHNPYSHKTFRSLKLPYEGLSTLEQTLNKLPRAKLTIISQNDQVPQFAPNESVAVAIQLAVSRKAAYTGRAYCPRFAKIQEEGFWVVLGDSTTDEVVAFKRLTVPVPQGKHDACSATLNTTLSFLAPTHPGKNCYNIFVCSDVYPGIDQVHEYRFHVA</sequence>
<proteinExistence type="predicted"/>
<accession>A0ACC2S4Z4</accession>
<protein>
    <submittedName>
        <fullName evidence="1">Steryl acetyl hydrolase mug81</fullName>
        <ecNumber evidence="1">3.6.4.13</ecNumber>
    </submittedName>
</protein>
<name>A0ACC2S4Z4_9FUNG</name>
<reference evidence="1" key="1">
    <citation type="submission" date="2022-04" db="EMBL/GenBank/DDBJ databases">
        <title>Genome of the entomopathogenic fungus Entomophthora muscae.</title>
        <authorList>
            <person name="Elya C."/>
            <person name="Lovett B.R."/>
            <person name="Lee E."/>
            <person name="Macias A.M."/>
            <person name="Hajek A.E."/>
            <person name="De Bivort B.L."/>
            <person name="Kasson M.T."/>
            <person name="De Fine Licht H.H."/>
            <person name="Stajich J.E."/>
        </authorList>
    </citation>
    <scope>NUCLEOTIDE SEQUENCE</scope>
    <source>
        <strain evidence="1">Berkeley</strain>
    </source>
</reference>
<keyword evidence="1" id="KW-0378">Hydrolase</keyword>
<evidence type="ECO:0000313" key="2">
    <source>
        <dbReference type="Proteomes" id="UP001165960"/>
    </source>
</evidence>
<evidence type="ECO:0000313" key="1">
    <source>
        <dbReference type="EMBL" id="KAJ9057390.1"/>
    </source>
</evidence>
<organism evidence="1 2">
    <name type="scientific">Entomophthora muscae</name>
    <dbReference type="NCBI Taxonomy" id="34485"/>
    <lineage>
        <taxon>Eukaryota</taxon>
        <taxon>Fungi</taxon>
        <taxon>Fungi incertae sedis</taxon>
        <taxon>Zoopagomycota</taxon>
        <taxon>Entomophthoromycotina</taxon>
        <taxon>Entomophthoromycetes</taxon>
        <taxon>Entomophthorales</taxon>
        <taxon>Entomophthoraceae</taxon>
        <taxon>Entomophthora</taxon>
    </lineage>
</organism>
<dbReference type="Proteomes" id="UP001165960">
    <property type="component" value="Unassembled WGS sequence"/>
</dbReference>
<keyword evidence="2" id="KW-1185">Reference proteome</keyword>
<dbReference type="EMBL" id="QTSX02005799">
    <property type="protein sequence ID" value="KAJ9057390.1"/>
    <property type="molecule type" value="Genomic_DNA"/>
</dbReference>
<gene>
    <name evidence="1" type="primary">mug81_2</name>
    <name evidence="1" type="ORF">DSO57_1023150</name>
</gene>
<dbReference type="EC" id="3.6.4.13" evidence="1"/>
<comment type="caution">
    <text evidence="1">The sequence shown here is derived from an EMBL/GenBank/DDBJ whole genome shotgun (WGS) entry which is preliminary data.</text>
</comment>